<dbReference type="Proteomes" id="UP001162501">
    <property type="component" value="Chromosome 5"/>
</dbReference>
<accession>A0AC59ZY65</accession>
<dbReference type="EMBL" id="OX596089">
    <property type="protein sequence ID" value="CAN0530319.1"/>
    <property type="molecule type" value="Genomic_DNA"/>
</dbReference>
<proteinExistence type="predicted"/>
<evidence type="ECO:0000313" key="1">
    <source>
        <dbReference type="EMBL" id="CAN0530319.1"/>
    </source>
</evidence>
<name>A0AC59ZY65_RANTA</name>
<evidence type="ECO:0000313" key="2">
    <source>
        <dbReference type="Proteomes" id="UP001162501"/>
    </source>
</evidence>
<gene>
    <name evidence="1" type="ORF">MRATA1EN22A_LOCUS24557</name>
</gene>
<reference evidence="1" key="1">
    <citation type="submission" date="2023-05" db="EMBL/GenBank/DDBJ databases">
        <authorList>
            <consortium name="ELIXIR-Norway"/>
        </authorList>
    </citation>
    <scope>NUCLEOTIDE SEQUENCE</scope>
</reference>
<protein>
    <submittedName>
        <fullName evidence="1">Uncharacterized protein</fullName>
    </submittedName>
</protein>
<reference evidence="1" key="2">
    <citation type="submission" date="2025-03" db="EMBL/GenBank/DDBJ databases">
        <authorList>
            <consortium name="ELIXIR-Norway"/>
            <consortium name="Elixir Norway"/>
        </authorList>
    </citation>
    <scope>NUCLEOTIDE SEQUENCE</scope>
</reference>
<organism evidence="1 2">
    <name type="scientific">Rangifer tarandus platyrhynchus</name>
    <name type="common">Svalbard reindeer</name>
    <dbReference type="NCBI Taxonomy" id="3082113"/>
    <lineage>
        <taxon>Eukaryota</taxon>
        <taxon>Metazoa</taxon>
        <taxon>Chordata</taxon>
        <taxon>Craniata</taxon>
        <taxon>Vertebrata</taxon>
        <taxon>Euteleostomi</taxon>
        <taxon>Mammalia</taxon>
        <taxon>Eutheria</taxon>
        <taxon>Laurasiatheria</taxon>
        <taxon>Artiodactyla</taxon>
        <taxon>Ruminantia</taxon>
        <taxon>Pecora</taxon>
        <taxon>Cervidae</taxon>
        <taxon>Odocoileinae</taxon>
        <taxon>Rangifer</taxon>
    </lineage>
</organism>
<sequence>MSDLFLLPPLPDGCHQQCTWEHALAPGQTPVGVSQPPPLPNMPWLGFASHSSQALMTEKGSISPCCSLELCIQMGVSFLFSLAFSFSSFLSYLKGLLRQPFCLFAFLFLGDGLDHCLLYNVMNLHP</sequence>